<evidence type="ECO:0000259" key="4">
    <source>
        <dbReference type="Pfam" id="PF01494"/>
    </source>
</evidence>
<dbReference type="AlphaFoldDB" id="A0A1D6HAR6"/>
<dbReference type="PRINTS" id="PR00420">
    <property type="entry name" value="RNGMNOXGNASE"/>
</dbReference>
<dbReference type="STRING" id="4577.A0A1D6HAR6"/>
<gene>
    <name evidence="6" type="primary">LOC103627302</name>
    <name evidence="5" type="ORF">ZEAMMB73_Zm00001d016844</name>
</gene>
<reference evidence="6" key="3">
    <citation type="submission" date="2019-07" db="EMBL/GenBank/DDBJ databases">
        <authorList>
            <person name="Seetharam A."/>
            <person name="Woodhouse M."/>
            <person name="Cannon E."/>
        </authorList>
    </citation>
    <scope>NUCLEOTIDE SEQUENCE [LARGE SCALE GENOMIC DNA]</scope>
    <source>
        <strain evidence="6">cv. B73</strain>
    </source>
</reference>
<dbReference type="PaxDb" id="4577-GRMZM2G087169_P03"/>
<organism evidence="6 7">
    <name type="scientific">Zea mays</name>
    <name type="common">Maize</name>
    <dbReference type="NCBI Taxonomy" id="4577"/>
    <lineage>
        <taxon>Eukaryota</taxon>
        <taxon>Viridiplantae</taxon>
        <taxon>Streptophyta</taxon>
        <taxon>Embryophyta</taxon>
        <taxon>Tracheophyta</taxon>
        <taxon>Spermatophyta</taxon>
        <taxon>Magnoliopsida</taxon>
        <taxon>Liliopsida</taxon>
        <taxon>Poales</taxon>
        <taxon>Poaceae</taxon>
        <taxon>PACMAD clade</taxon>
        <taxon>Panicoideae</taxon>
        <taxon>Andropogonodae</taxon>
        <taxon>Andropogoneae</taxon>
        <taxon>Tripsacinae</taxon>
        <taxon>Zea</taxon>
    </lineage>
</organism>
<dbReference type="Proteomes" id="UP000007305">
    <property type="component" value="Chromosome 5"/>
</dbReference>
<evidence type="ECO:0000313" key="6">
    <source>
        <dbReference type="EnsemblPlants" id="Zm00001eb244010_P005"/>
    </source>
</evidence>
<name>A0A1D6HAR6_MAIZE</name>
<dbReference type="GO" id="GO:0071949">
    <property type="term" value="F:FAD binding"/>
    <property type="evidence" value="ECO:0007669"/>
    <property type="project" value="InterPro"/>
</dbReference>
<protein>
    <submittedName>
        <fullName evidence="5">Monooxygenase 1</fullName>
    </submittedName>
</protein>
<dbReference type="Pfam" id="PF01494">
    <property type="entry name" value="FAD_binding_3"/>
    <property type="match status" value="1"/>
</dbReference>
<reference evidence="7" key="1">
    <citation type="journal article" date="2009" name="Science">
        <title>The B73 maize genome: complexity, diversity, and dynamics.</title>
        <authorList>
            <person name="Schnable P.S."/>
            <person name="Ware D."/>
            <person name="Fulton R.S."/>
            <person name="Stein J.C."/>
            <person name="Wei F."/>
            <person name="Pasternak S."/>
            <person name="Liang C."/>
            <person name="Zhang J."/>
            <person name="Fulton L."/>
            <person name="Graves T.A."/>
            <person name="Minx P."/>
            <person name="Reily A.D."/>
            <person name="Courtney L."/>
            <person name="Kruchowski S.S."/>
            <person name="Tomlinson C."/>
            <person name="Strong C."/>
            <person name="Delehaunty K."/>
            <person name="Fronick C."/>
            <person name="Courtney B."/>
            <person name="Rock S.M."/>
            <person name="Belter E."/>
            <person name="Du F."/>
            <person name="Kim K."/>
            <person name="Abbott R.M."/>
            <person name="Cotton M."/>
            <person name="Levy A."/>
            <person name="Marchetto P."/>
            <person name="Ochoa K."/>
            <person name="Jackson S.M."/>
            <person name="Gillam B."/>
            <person name="Chen W."/>
            <person name="Yan L."/>
            <person name="Higginbotham J."/>
            <person name="Cardenas M."/>
            <person name="Waligorski J."/>
            <person name="Applebaum E."/>
            <person name="Phelps L."/>
            <person name="Falcone J."/>
            <person name="Kanchi K."/>
            <person name="Thane T."/>
            <person name="Scimone A."/>
            <person name="Thane N."/>
            <person name="Henke J."/>
            <person name="Wang T."/>
            <person name="Ruppert J."/>
            <person name="Shah N."/>
            <person name="Rotter K."/>
            <person name="Hodges J."/>
            <person name="Ingenthron E."/>
            <person name="Cordes M."/>
            <person name="Kohlberg S."/>
            <person name="Sgro J."/>
            <person name="Delgado B."/>
            <person name="Mead K."/>
            <person name="Chinwalla A."/>
            <person name="Leonard S."/>
            <person name="Crouse K."/>
            <person name="Collura K."/>
            <person name="Kudrna D."/>
            <person name="Currie J."/>
            <person name="He R."/>
            <person name="Angelova A."/>
            <person name="Rajasekar S."/>
            <person name="Mueller T."/>
            <person name="Lomeli R."/>
            <person name="Scara G."/>
            <person name="Ko A."/>
            <person name="Delaney K."/>
            <person name="Wissotski M."/>
            <person name="Lopez G."/>
            <person name="Campos D."/>
            <person name="Braidotti M."/>
            <person name="Ashley E."/>
            <person name="Golser W."/>
            <person name="Kim H."/>
            <person name="Lee S."/>
            <person name="Lin J."/>
            <person name="Dujmic Z."/>
            <person name="Kim W."/>
            <person name="Talag J."/>
            <person name="Zuccolo A."/>
            <person name="Fan C."/>
            <person name="Sebastian A."/>
            <person name="Kramer M."/>
            <person name="Spiegel L."/>
            <person name="Nascimento L."/>
            <person name="Zutavern T."/>
            <person name="Miller B."/>
            <person name="Ambroise C."/>
            <person name="Muller S."/>
            <person name="Spooner W."/>
            <person name="Narechania A."/>
            <person name="Ren L."/>
            <person name="Wei S."/>
            <person name="Kumari S."/>
            <person name="Faga B."/>
            <person name="Levy M.J."/>
            <person name="McMahan L."/>
            <person name="Van Buren P."/>
            <person name="Vaughn M.W."/>
            <person name="Ying K."/>
            <person name="Yeh C.-T."/>
            <person name="Emrich S.J."/>
            <person name="Jia Y."/>
            <person name="Kalyanaraman A."/>
            <person name="Hsia A.-P."/>
            <person name="Barbazuk W.B."/>
            <person name="Baucom R.S."/>
            <person name="Brutnell T.P."/>
            <person name="Carpita N.C."/>
            <person name="Chaparro C."/>
            <person name="Chia J.-M."/>
            <person name="Deragon J.-M."/>
            <person name="Estill J.C."/>
            <person name="Fu Y."/>
            <person name="Jeddeloh J.A."/>
            <person name="Han Y."/>
            <person name="Lee H."/>
            <person name="Li P."/>
            <person name="Lisch D.R."/>
            <person name="Liu S."/>
            <person name="Liu Z."/>
            <person name="Nagel D.H."/>
            <person name="McCann M.C."/>
            <person name="SanMiguel P."/>
            <person name="Myers A.M."/>
            <person name="Nettleton D."/>
            <person name="Nguyen J."/>
            <person name="Penning B.W."/>
            <person name="Ponnala L."/>
            <person name="Schneider K.L."/>
            <person name="Schwartz D.C."/>
            <person name="Sharma A."/>
            <person name="Soderlund C."/>
            <person name="Springer N.M."/>
            <person name="Sun Q."/>
            <person name="Wang H."/>
            <person name="Waterman M."/>
            <person name="Westerman R."/>
            <person name="Wolfgruber T.K."/>
            <person name="Yang L."/>
            <person name="Yu Y."/>
            <person name="Zhang L."/>
            <person name="Zhou S."/>
            <person name="Zhu Q."/>
            <person name="Bennetzen J.L."/>
            <person name="Dawe R.K."/>
            <person name="Jiang J."/>
            <person name="Jiang N."/>
            <person name="Presting G.G."/>
            <person name="Wessler S.R."/>
            <person name="Aluru S."/>
            <person name="Martienssen R.A."/>
            <person name="Clifton S.W."/>
            <person name="McCombie W.R."/>
            <person name="Wing R.A."/>
            <person name="Wilson R.K."/>
        </authorList>
    </citation>
    <scope>NUCLEOTIDE SEQUENCE [LARGE SCALE GENOMIC DNA]</scope>
    <source>
        <strain evidence="7">cv. B73</strain>
    </source>
</reference>
<dbReference type="InterPro" id="IPR036188">
    <property type="entry name" value="FAD/NAD-bd_sf"/>
</dbReference>
<reference evidence="6" key="4">
    <citation type="submission" date="2021-05" db="UniProtKB">
        <authorList>
            <consortium name="EnsemblPlants"/>
        </authorList>
    </citation>
    <scope>IDENTIFICATION</scope>
    <source>
        <strain evidence="6">cv. B73</strain>
    </source>
</reference>
<dbReference type="Gramene" id="Zm00001eb244010_T005">
    <property type="protein sequence ID" value="Zm00001eb244010_P005"/>
    <property type="gene ID" value="Zm00001eb244010"/>
</dbReference>
<dbReference type="SMR" id="A0A1D6HAR6"/>
<dbReference type="EMBL" id="CM000781">
    <property type="protein sequence ID" value="AQK71796.1"/>
    <property type="molecule type" value="Genomic_DNA"/>
</dbReference>
<sequence length="425" mass="45527">MYAASSHPGTSSSSSMEESHGIVIVGGGICGLATALALHRKGIASLVLEKSEALRVDGGSIGVHVNGWRVLEQLGVAAELRETANLVTAFHDVWQDEKKSTLTPVRKELRWLKRKDLLETMAKDIPAGAIRLGCHVTAIHPSDPGVVLTTTPAGGGGGGVIRAKVLIGCDGSNSVVAKYLGMSPSKPTPPRTYLRGFTTYRHGHPFGDRFLRLRGRRFFVGRSPMTDTRVSFFVACHVPSAATSSSSRVVDARDTRHAVLQKLRDQRCPAEVVEMVRDADPDSLNVVTRVWYRPPWQVALAAFRKGAVTVAGDAMHAMGSYIGQGGSAALEDALVLARSLARARAAAAGGRDDGDDEPFLLGAATAIREYVRERRLRVARLSLEAFVMGELLRAKSMATKLACMAILALLGTKALGHTNYDCGRL</sequence>
<dbReference type="OrthoDB" id="759125at2759"/>
<dbReference type="ExpressionAtlas" id="A0A1D6HAR6">
    <property type="expression patterns" value="baseline and differential"/>
</dbReference>
<dbReference type="RefSeq" id="XP_008645820.1">
    <property type="nucleotide sequence ID" value="XM_008647598.4"/>
</dbReference>
<keyword evidence="8" id="KW-1267">Proteomics identification</keyword>
<comment type="similarity">
    <text evidence="3">Belongs to the 3-hydroxybenzoate 6-hydroxylase family.</text>
</comment>
<dbReference type="PANTHER" id="PTHR45934:SF26">
    <property type="entry name" value="FAD-BINDING DOMAIN-CONTAINING PROTEIN"/>
    <property type="match status" value="1"/>
</dbReference>
<dbReference type="eggNOG" id="KOG2614">
    <property type="taxonomic scope" value="Eukaryota"/>
</dbReference>
<dbReference type="EnsemblPlants" id="Zm00001eb244010_T005">
    <property type="protein sequence ID" value="Zm00001eb244010_P005"/>
    <property type="gene ID" value="Zm00001eb244010"/>
</dbReference>
<dbReference type="GeneID" id="103627302"/>
<evidence type="ECO:0007829" key="8">
    <source>
        <dbReference type="PeptideAtlas" id="A0A1D6HAR6"/>
    </source>
</evidence>
<keyword evidence="7" id="KW-1185">Reference proteome</keyword>
<proteinExistence type="evidence at protein level"/>
<evidence type="ECO:0000256" key="1">
    <source>
        <dbReference type="ARBA" id="ARBA00023002"/>
    </source>
</evidence>
<dbReference type="Gene3D" id="3.50.50.60">
    <property type="entry name" value="FAD/NAD(P)-binding domain"/>
    <property type="match status" value="1"/>
</dbReference>
<accession>A0A1D6HAR6</accession>
<dbReference type="OMA" id="WHFDYEG"/>
<keyword evidence="2 5" id="KW-0503">Monooxygenase</keyword>
<evidence type="ECO:0000313" key="5">
    <source>
        <dbReference type="EMBL" id="AQK71796.1"/>
    </source>
</evidence>
<evidence type="ECO:0000313" key="7">
    <source>
        <dbReference type="Proteomes" id="UP000007305"/>
    </source>
</evidence>
<dbReference type="InterPro" id="IPR044560">
    <property type="entry name" value="MOase"/>
</dbReference>
<evidence type="ECO:0000256" key="2">
    <source>
        <dbReference type="ARBA" id="ARBA00023033"/>
    </source>
</evidence>
<evidence type="ECO:0000256" key="3">
    <source>
        <dbReference type="ARBA" id="ARBA00024018"/>
    </source>
</evidence>
<keyword evidence="1" id="KW-0560">Oxidoreductase</keyword>
<dbReference type="GO" id="GO:0004497">
    <property type="term" value="F:monooxygenase activity"/>
    <property type="evidence" value="ECO:0007669"/>
    <property type="project" value="UniProtKB-KW"/>
</dbReference>
<dbReference type="SUPFAM" id="SSF51905">
    <property type="entry name" value="FAD/NAD(P)-binding domain"/>
    <property type="match status" value="1"/>
</dbReference>
<dbReference type="InterPro" id="IPR002938">
    <property type="entry name" value="FAD-bd"/>
</dbReference>
<dbReference type="PANTHER" id="PTHR45934">
    <property type="entry name" value="FAD/NAD(P)-BINDING OXIDOREDUCTASE FAMILY PROTEIN"/>
    <property type="match status" value="1"/>
</dbReference>
<reference evidence="5" key="2">
    <citation type="submission" date="2015-12" db="EMBL/GenBank/DDBJ databases">
        <title>Update maize B73 reference genome by single molecule sequencing technologies.</title>
        <authorList>
            <consortium name="Maize Genome Sequencing Project"/>
            <person name="Ware D."/>
        </authorList>
    </citation>
    <scope>NUCLEOTIDE SEQUENCE</scope>
    <source>
        <tissue evidence="5">Seedling</tissue>
    </source>
</reference>
<feature type="domain" description="FAD-binding" evidence="4">
    <location>
        <begin position="22"/>
        <end position="343"/>
    </location>
</feature>